<dbReference type="InterPro" id="IPR023393">
    <property type="entry name" value="START-like_dom_sf"/>
</dbReference>
<dbReference type="EMBL" id="JBEPMP010000001">
    <property type="protein sequence ID" value="MET3729363.1"/>
    <property type="molecule type" value="Genomic_DNA"/>
</dbReference>
<proteinExistence type="inferred from homology"/>
<dbReference type="InterPro" id="IPR013538">
    <property type="entry name" value="ASHA1/2-like_C"/>
</dbReference>
<evidence type="ECO:0000313" key="4">
    <source>
        <dbReference type="Proteomes" id="UP001549097"/>
    </source>
</evidence>
<evidence type="ECO:0000256" key="1">
    <source>
        <dbReference type="ARBA" id="ARBA00006817"/>
    </source>
</evidence>
<dbReference type="SUPFAM" id="SSF55961">
    <property type="entry name" value="Bet v1-like"/>
    <property type="match status" value="1"/>
</dbReference>
<comment type="caution">
    <text evidence="3">The sequence shown here is derived from an EMBL/GenBank/DDBJ whole genome shotgun (WGS) entry which is preliminary data.</text>
</comment>
<organism evidence="3 4">
    <name type="scientific">Fictibacillus halophilus</name>
    <dbReference type="NCBI Taxonomy" id="1610490"/>
    <lineage>
        <taxon>Bacteria</taxon>
        <taxon>Bacillati</taxon>
        <taxon>Bacillota</taxon>
        <taxon>Bacilli</taxon>
        <taxon>Bacillales</taxon>
        <taxon>Fictibacillaceae</taxon>
        <taxon>Fictibacillus</taxon>
    </lineage>
</organism>
<name>A0ABV2LPG8_9BACL</name>
<gene>
    <name evidence="3" type="ORF">ABID52_002944</name>
</gene>
<comment type="similarity">
    <text evidence="1">Belongs to the AHA1 family.</text>
</comment>
<evidence type="ECO:0000259" key="2">
    <source>
        <dbReference type="Pfam" id="PF08327"/>
    </source>
</evidence>
<dbReference type="Pfam" id="PF08327">
    <property type="entry name" value="AHSA1"/>
    <property type="match status" value="1"/>
</dbReference>
<dbReference type="CDD" id="cd08893">
    <property type="entry name" value="SRPBCC_CalC_Aha1-like_GntR-HTH"/>
    <property type="match status" value="1"/>
</dbReference>
<accession>A0ABV2LPG8</accession>
<evidence type="ECO:0000313" key="3">
    <source>
        <dbReference type="EMBL" id="MET3729363.1"/>
    </source>
</evidence>
<feature type="domain" description="Activator of Hsp90 ATPase homologue 1/2-like C-terminal" evidence="2">
    <location>
        <begin position="14"/>
        <end position="141"/>
    </location>
</feature>
<dbReference type="Proteomes" id="UP001549097">
    <property type="component" value="Unassembled WGS sequence"/>
</dbReference>
<keyword evidence="4" id="KW-1185">Reference proteome</keyword>
<dbReference type="Gene3D" id="3.30.530.20">
    <property type="match status" value="1"/>
</dbReference>
<reference evidence="3 4" key="1">
    <citation type="submission" date="2024-06" db="EMBL/GenBank/DDBJ databases">
        <title>Genomic Encyclopedia of Type Strains, Phase IV (KMG-IV): sequencing the most valuable type-strain genomes for metagenomic binning, comparative biology and taxonomic classification.</title>
        <authorList>
            <person name="Goeker M."/>
        </authorList>
    </citation>
    <scope>NUCLEOTIDE SEQUENCE [LARGE SCALE GENOMIC DNA]</scope>
    <source>
        <strain evidence="3 4">DSM 100124</strain>
    </source>
</reference>
<dbReference type="RefSeq" id="WP_144701861.1">
    <property type="nucleotide sequence ID" value="NZ_JAEACF010000001.1"/>
</dbReference>
<sequence>MENLKFVYVTYIETSSEKLWDALTNGDLTEQYFFGSRVDSEWKEGSQITYSRGSKVTDWGEILTYEPQKKLSFTWFNKWDDEVRKKPTIATFLLKELNGTVRLTLRHENLKDADLVEDEDTFVGFNNGWPAILSNLKTMLETGRTLPPVIS</sequence>
<protein>
    <submittedName>
        <fullName evidence="3">Uncharacterized protein YndB with AHSA1/START domain</fullName>
    </submittedName>
</protein>